<feature type="transmembrane region" description="Helical" evidence="7">
    <location>
        <begin position="111"/>
        <end position="135"/>
    </location>
</feature>
<evidence type="ECO:0000313" key="9">
    <source>
        <dbReference type="EMBL" id="JAP66049.1"/>
    </source>
</evidence>
<keyword evidence="9" id="KW-0762">Sugar transport</keyword>
<dbReference type="FunFam" id="1.20.1250.20:FF:000029">
    <property type="entry name" value="solute carrier family 2, facilitated glucose transporter member 4"/>
    <property type="match status" value="1"/>
</dbReference>
<evidence type="ECO:0000256" key="5">
    <source>
        <dbReference type="ARBA" id="ARBA00023136"/>
    </source>
</evidence>
<dbReference type="InterPro" id="IPR020846">
    <property type="entry name" value="MFS_dom"/>
</dbReference>
<dbReference type="PROSITE" id="PS00217">
    <property type="entry name" value="SUGAR_TRANSPORT_2"/>
    <property type="match status" value="1"/>
</dbReference>
<evidence type="ECO:0000259" key="8">
    <source>
        <dbReference type="PROSITE" id="PS50850"/>
    </source>
</evidence>
<organism evidence="9">
    <name type="scientific">Hyalomma excavatum</name>
    <dbReference type="NCBI Taxonomy" id="257692"/>
    <lineage>
        <taxon>Eukaryota</taxon>
        <taxon>Metazoa</taxon>
        <taxon>Ecdysozoa</taxon>
        <taxon>Arthropoda</taxon>
        <taxon>Chelicerata</taxon>
        <taxon>Arachnida</taxon>
        <taxon>Acari</taxon>
        <taxon>Parasitiformes</taxon>
        <taxon>Ixodida</taxon>
        <taxon>Ixodoidea</taxon>
        <taxon>Ixodidae</taxon>
        <taxon>Hyalomminae</taxon>
        <taxon>Hyalomma</taxon>
    </lineage>
</organism>
<dbReference type="InterPro" id="IPR005829">
    <property type="entry name" value="Sugar_transporter_CS"/>
</dbReference>
<keyword evidence="4 7" id="KW-1133">Transmembrane helix</keyword>
<evidence type="ECO:0000256" key="1">
    <source>
        <dbReference type="ARBA" id="ARBA00004141"/>
    </source>
</evidence>
<feature type="transmembrane region" description="Helical" evidence="7">
    <location>
        <begin position="142"/>
        <end position="160"/>
    </location>
</feature>
<keyword evidence="2 6" id="KW-0813">Transport</keyword>
<dbReference type="Pfam" id="PF00083">
    <property type="entry name" value="Sugar_tr"/>
    <property type="match status" value="1"/>
</dbReference>
<feature type="transmembrane region" description="Helical" evidence="7">
    <location>
        <begin position="414"/>
        <end position="440"/>
    </location>
</feature>
<feature type="domain" description="Major facilitator superfamily (MFS) profile" evidence="8">
    <location>
        <begin position="63"/>
        <end position="506"/>
    </location>
</feature>
<dbReference type="PROSITE" id="PS50850">
    <property type="entry name" value="MFS"/>
    <property type="match status" value="1"/>
</dbReference>
<dbReference type="GO" id="GO:0016020">
    <property type="term" value="C:membrane"/>
    <property type="evidence" value="ECO:0007669"/>
    <property type="project" value="UniProtKB-SubCell"/>
</dbReference>
<dbReference type="InterPro" id="IPR045263">
    <property type="entry name" value="GLUT"/>
</dbReference>
<dbReference type="PROSITE" id="PS00216">
    <property type="entry name" value="SUGAR_TRANSPORT_1"/>
    <property type="match status" value="1"/>
</dbReference>
<feature type="transmembrane region" description="Helical" evidence="7">
    <location>
        <begin position="234"/>
        <end position="255"/>
    </location>
</feature>
<feature type="transmembrane region" description="Helical" evidence="7">
    <location>
        <begin position="59"/>
        <end position="76"/>
    </location>
</feature>
<reference evidence="9" key="1">
    <citation type="journal article" date="2017" name="Ticks Tick Borne Dis.">
        <title>An insight into the sialome of Hyalomma excavatum.</title>
        <authorList>
            <person name="Ribeiro J.M."/>
            <person name="Slovak M."/>
            <person name="Francischetti I.M."/>
        </authorList>
    </citation>
    <scope>NUCLEOTIDE SEQUENCE</scope>
    <source>
        <strain evidence="9">Samish</strain>
        <tissue evidence="9">Salivary glands</tissue>
    </source>
</reference>
<protein>
    <submittedName>
        <fullName evidence="9">Putative sugar transporter</fullName>
    </submittedName>
</protein>
<dbReference type="PANTHER" id="PTHR23503:SF8">
    <property type="entry name" value="FACILITATED GLUCOSE TRANSPORTER PROTEIN 1"/>
    <property type="match status" value="1"/>
</dbReference>
<dbReference type="NCBIfam" id="TIGR00879">
    <property type="entry name" value="SP"/>
    <property type="match status" value="1"/>
</dbReference>
<sequence>METDQLRLSEMAYLHVPDKERSKSPSPCDSLASSATDISTLPIHDRTPHHDEHGLTRHLVFAIAAAALGSAFQHGYNTGVVNAPQKLVEDFIEDTYKHRFEEDPGEGTVKFIFSIFVAIFCVGGMMGGLLTAFVAERFGRKGGLLLNNISVFLASILMGASKSARSYEMLILGRFFVGLSSGLNAGLAPMYLTEISPLHLRGAVGTIYQLVVTISILASQILGLPSALGTADRWPALFAMTIVPSLFMLATLPLCPESPKYILINQGRDVAAQQALTWLRGTIEVHDEMDEMRAEFEAIKMVSRVTLYEMMHNITLRIPLLISIMVMLSQQLSGINAAIFFSTDIFRSAGLNAEVAMQATLGMGAVNVLMTVVSLVLVERAGRRTLHLVGLGGMAVITVILTICLALSESVPWLSYVSIVAVIGFVVMFATGPGSIPWFLVGELFGQGARPLATSIAVAVNWSANFLVGLAFLPLTSVLHHFTFLIFTALLVFFWLFTYYMVPETKNKSVEEIAALFRQRAYH</sequence>
<feature type="transmembrane region" description="Helical" evidence="7">
    <location>
        <begin position="355"/>
        <end position="378"/>
    </location>
</feature>
<dbReference type="AlphaFoldDB" id="A0A131XGB3"/>
<dbReference type="PANTHER" id="PTHR23503">
    <property type="entry name" value="SOLUTE CARRIER FAMILY 2"/>
    <property type="match status" value="1"/>
</dbReference>
<dbReference type="InterPro" id="IPR003663">
    <property type="entry name" value="Sugar/inositol_transpt"/>
</dbReference>
<dbReference type="GO" id="GO:0015149">
    <property type="term" value="F:hexose transmembrane transporter activity"/>
    <property type="evidence" value="ECO:0007669"/>
    <property type="project" value="TreeGrafter"/>
</dbReference>
<dbReference type="InterPro" id="IPR036259">
    <property type="entry name" value="MFS_trans_sf"/>
</dbReference>
<dbReference type="SUPFAM" id="SSF103473">
    <property type="entry name" value="MFS general substrate transporter"/>
    <property type="match status" value="1"/>
</dbReference>
<feature type="transmembrane region" description="Helical" evidence="7">
    <location>
        <begin position="320"/>
        <end position="343"/>
    </location>
</feature>
<dbReference type="EMBL" id="GEFH01002532">
    <property type="protein sequence ID" value="JAP66049.1"/>
    <property type="molecule type" value="mRNA"/>
</dbReference>
<keyword evidence="3 7" id="KW-0812">Transmembrane</keyword>
<feature type="transmembrane region" description="Helical" evidence="7">
    <location>
        <begin position="204"/>
        <end position="222"/>
    </location>
</feature>
<evidence type="ECO:0000256" key="3">
    <source>
        <dbReference type="ARBA" id="ARBA00022692"/>
    </source>
</evidence>
<feature type="transmembrane region" description="Helical" evidence="7">
    <location>
        <begin position="452"/>
        <end position="473"/>
    </location>
</feature>
<accession>A0A131XGB3</accession>
<evidence type="ECO:0000256" key="2">
    <source>
        <dbReference type="ARBA" id="ARBA00022448"/>
    </source>
</evidence>
<comment type="similarity">
    <text evidence="6">Belongs to the major facilitator superfamily. Sugar transporter (TC 2.A.1.1) family.</text>
</comment>
<feature type="transmembrane region" description="Helical" evidence="7">
    <location>
        <begin position="172"/>
        <end position="192"/>
    </location>
</feature>
<keyword evidence="5 7" id="KW-0472">Membrane</keyword>
<feature type="transmembrane region" description="Helical" evidence="7">
    <location>
        <begin position="479"/>
        <end position="502"/>
    </location>
</feature>
<comment type="subcellular location">
    <subcellularLocation>
        <location evidence="1">Membrane</location>
        <topology evidence="1">Multi-pass membrane protein</topology>
    </subcellularLocation>
</comment>
<dbReference type="Gene3D" id="1.20.1250.20">
    <property type="entry name" value="MFS general substrate transporter like domains"/>
    <property type="match status" value="1"/>
</dbReference>
<feature type="transmembrane region" description="Helical" evidence="7">
    <location>
        <begin position="385"/>
        <end position="408"/>
    </location>
</feature>
<evidence type="ECO:0000256" key="6">
    <source>
        <dbReference type="RuleBase" id="RU003346"/>
    </source>
</evidence>
<name>A0A131XGB3_9ACAR</name>
<proteinExistence type="evidence at transcript level"/>
<dbReference type="PRINTS" id="PR00171">
    <property type="entry name" value="SUGRTRNSPORT"/>
</dbReference>
<evidence type="ECO:0000256" key="4">
    <source>
        <dbReference type="ARBA" id="ARBA00022989"/>
    </source>
</evidence>
<dbReference type="InterPro" id="IPR005828">
    <property type="entry name" value="MFS_sugar_transport-like"/>
</dbReference>
<evidence type="ECO:0000256" key="7">
    <source>
        <dbReference type="SAM" id="Phobius"/>
    </source>
</evidence>